<comment type="function">
    <text evidence="3">The glycine cleavage system catalyzes the degradation of glycine. The H protein shuttles the methylamine group of glycine from the P protein to the T protein.</text>
</comment>
<dbReference type="EMBL" id="FNYH01000002">
    <property type="protein sequence ID" value="SEI47707.1"/>
    <property type="molecule type" value="Genomic_DNA"/>
</dbReference>
<evidence type="ECO:0000259" key="5">
    <source>
        <dbReference type="PROSITE" id="PS50968"/>
    </source>
</evidence>
<dbReference type="GO" id="GO:0019464">
    <property type="term" value="P:glycine decarboxylation via glycine cleavage system"/>
    <property type="evidence" value="ECO:0007669"/>
    <property type="project" value="UniProtKB-UniRule"/>
</dbReference>
<proteinExistence type="inferred from homology"/>
<dbReference type="GO" id="GO:0009249">
    <property type="term" value="P:protein lipoylation"/>
    <property type="evidence" value="ECO:0007669"/>
    <property type="project" value="TreeGrafter"/>
</dbReference>
<dbReference type="InterPro" id="IPR011053">
    <property type="entry name" value="Single_hybrid_motif"/>
</dbReference>
<dbReference type="AlphaFoldDB" id="A0A1H6R5B5"/>
<dbReference type="PROSITE" id="PS50968">
    <property type="entry name" value="BIOTINYL_LIPOYL"/>
    <property type="match status" value="1"/>
</dbReference>
<dbReference type="InterPro" id="IPR017453">
    <property type="entry name" value="GCV_H_sub"/>
</dbReference>
<evidence type="ECO:0000313" key="7">
    <source>
        <dbReference type="Proteomes" id="UP000242999"/>
    </source>
</evidence>
<dbReference type="RefSeq" id="WP_093308581.1">
    <property type="nucleotide sequence ID" value="NZ_FNYH01000002.1"/>
</dbReference>
<dbReference type="GO" id="GO:0005829">
    <property type="term" value="C:cytosol"/>
    <property type="evidence" value="ECO:0007669"/>
    <property type="project" value="TreeGrafter"/>
</dbReference>
<comment type="subunit">
    <text evidence="3">The glycine cleavage system is composed of four proteins: P, T, L and H.</text>
</comment>
<reference evidence="7" key="1">
    <citation type="submission" date="2016-10" db="EMBL/GenBank/DDBJ databases">
        <authorList>
            <person name="Varghese N."/>
            <person name="Submissions S."/>
        </authorList>
    </citation>
    <scope>NUCLEOTIDE SEQUENCE [LARGE SCALE GENOMIC DNA]</scope>
    <source>
        <strain evidence="7">DSM 7165</strain>
    </source>
</reference>
<keyword evidence="2 3" id="KW-0450">Lipoyl</keyword>
<accession>A0A1H6R5B5</accession>
<dbReference type="Proteomes" id="UP000242999">
    <property type="component" value="Unassembled WGS sequence"/>
</dbReference>
<protein>
    <recommendedName>
        <fullName evidence="3">Glycine cleavage system H protein</fullName>
    </recommendedName>
</protein>
<dbReference type="OrthoDB" id="9796712at2"/>
<organism evidence="6 7">
    <name type="scientific">Allopseudospirillum japonicum</name>
    <dbReference type="NCBI Taxonomy" id="64971"/>
    <lineage>
        <taxon>Bacteria</taxon>
        <taxon>Pseudomonadati</taxon>
        <taxon>Pseudomonadota</taxon>
        <taxon>Gammaproteobacteria</taxon>
        <taxon>Oceanospirillales</taxon>
        <taxon>Oceanospirillaceae</taxon>
        <taxon>Allopseudospirillum</taxon>
    </lineage>
</organism>
<evidence type="ECO:0000256" key="2">
    <source>
        <dbReference type="ARBA" id="ARBA00022823"/>
    </source>
</evidence>
<sequence>MSTSQLKYTTTHQWARLEEDGLVSVGITAFAQEELGDIVFAELPELGRQVQAGEQVAVVESVKTASEVYTPISGEVVVINEALNDAPERINDQPYTAWFFRLQASDLAELDALLDADAYQSLTQ</sequence>
<dbReference type="Gene3D" id="2.40.50.100">
    <property type="match status" value="1"/>
</dbReference>
<dbReference type="CDD" id="cd06848">
    <property type="entry name" value="GCS_H"/>
    <property type="match status" value="1"/>
</dbReference>
<dbReference type="PANTHER" id="PTHR11715">
    <property type="entry name" value="GLYCINE CLEAVAGE SYSTEM H PROTEIN"/>
    <property type="match status" value="1"/>
</dbReference>
<feature type="domain" description="Lipoyl-binding" evidence="5">
    <location>
        <begin position="22"/>
        <end position="103"/>
    </location>
</feature>
<dbReference type="NCBIfam" id="NF002270">
    <property type="entry name" value="PRK01202.1"/>
    <property type="match status" value="1"/>
</dbReference>
<keyword evidence="7" id="KW-1185">Reference proteome</keyword>
<dbReference type="InterPro" id="IPR003016">
    <property type="entry name" value="2-oxoA_DH_lipoyl-BS"/>
</dbReference>
<dbReference type="PROSITE" id="PS00189">
    <property type="entry name" value="LIPOYL"/>
    <property type="match status" value="1"/>
</dbReference>
<dbReference type="PANTHER" id="PTHR11715:SF3">
    <property type="entry name" value="GLYCINE CLEAVAGE SYSTEM H PROTEIN-RELATED"/>
    <property type="match status" value="1"/>
</dbReference>
<dbReference type="NCBIfam" id="TIGR00527">
    <property type="entry name" value="gcvH"/>
    <property type="match status" value="1"/>
</dbReference>
<feature type="modified residue" description="N6-lipoyllysine" evidence="3 4">
    <location>
        <position position="63"/>
    </location>
</feature>
<evidence type="ECO:0000256" key="4">
    <source>
        <dbReference type="PIRSR" id="PIRSR617453-50"/>
    </source>
</evidence>
<evidence type="ECO:0000256" key="3">
    <source>
        <dbReference type="HAMAP-Rule" id="MF_00272"/>
    </source>
</evidence>
<dbReference type="STRING" id="64971.SAMN05421831_102244"/>
<gene>
    <name evidence="3" type="primary">gcvH</name>
    <name evidence="6" type="ORF">SAMN05421831_102244</name>
</gene>
<dbReference type="InterPro" id="IPR002930">
    <property type="entry name" value="GCV_H"/>
</dbReference>
<comment type="cofactor">
    <cofactor evidence="3">
        <name>(R)-lipoate</name>
        <dbReference type="ChEBI" id="CHEBI:83088"/>
    </cofactor>
    <text evidence="3">Binds 1 lipoyl cofactor covalently.</text>
</comment>
<evidence type="ECO:0000313" key="6">
    <source>
        <dbReference type="EMBL" id="SEI47707.1"/>
    </source>
</evidence>
<dbReference type="InterPro" id="IPR033753">
    <property type="entry name" value="GCV_H/Fam206"/>
</dbReference>
<dbReference type="GO" id="GO:0005960">
    <property type="term" value="C:glycine cleavage complex"/>
    <property type="evidence" value="ECO:0007669"/>
    <property type="project" value="InterPro"/>
</dbReference>
<dbReference type="HAMAP" id="MF_00272">
    <property type="entry name" value="GcvH"/>
    <property type="match status" value="1"/>
</dbReference>
<evidence type="ECO:0000256" key="1">
    <source>
        <dbReference type="ARBA" id="ARBA00009249"/>
    </source>
</evidence>
<dbReference type="InterPro" id="IPR000089">
    <property type="entry name" value="Biotin_lipoyl"/>
</dbReference>
<dbReference type="SUPFAM" id="SSF51230">
    <property type="entry name" value="Single hybrid motif"/>
    <property type="match status" value="1"/>
</dbReference>
<dbReference type="Pfam" id="PF01597">
    <property type="entry name" value="GCV_H"/>
    <property type="match status" value="1"/>
</dbReference>
<name>A0A1H6R5B5_9GAMM</name>
<comment type="similarity">
    <text evidence="1 3">Belongs to the GcvH family.</text>
</comment>